<dbReference type="InterPro" id="IPR049315">
    <property type="entry name" value="GDC-P_N"/>
</dbReference>
<sequence length="487" mass="53357">MNNTQSTELLFELSKSGRRCHMLPASDVPDAGKISDMIPGKYLKETPPPLPELGEIEVIRHFTNLSTRNMCIDTNFYPLGSCTMKYNPKRHERLAANPNFSGLHPLQDDASTQGMLEVLWEMQNFLSEISGLPAVSLQPAAGAQGELTALFVAAAYFRDKGQTHRRKVLVPDSAHGTNPASAALAGFETVTIKSDANGLVDLEDLKSKIDEQTAVFMITNPNTIGLFEKQIRQITDLLHAHGGLVYLDGANMNAILGITRPGDFGADMQHYNVHKTFTGPHGGGGPGSGPIAVRDFLAPYLPVPIVVKKGDQFALEFDRPKTIGRVRSFFGTIGILLRGWAYIRTLGPDGLKAVSEHAVLNANYLLALLKDKYEVPHGTRCMHEFVASAKALRREKKISAMDICKRLLDHGFHAPTVYFPLVVAEALMMEPTETENKETLDAFAKALISIVEEDAAYLQKAPHTLNISRPDEVKAAKTPILKWAPTA</sequence>
<evidence type="ECO:0000313" key="10">
    <source>
        <dbReference type="Proteomes" id="UP000676194"/>
    </source>
</evidence>
<evidence type="ECO:0000256" key="3">
    <source>
        <dbReference type="ARBA" id="ARBA00022898"/>
    </source>
</evidence>
<evidence type="ECO:0000259" key="8">
    <source>
        <dbReference type="Pfam" id="PF21478"/>
    </source>
</evidence>
<dbReference type="FunFam" id="3.40.640.10:FF:000224">
    <property type="entry name" value="Probable glycine dehydrogenase (decarboxylating) subunit 2"/>
    <property type="match status" value="1"/>
</dbReference>
<feature type="domain" description="Glycine cleavage system P-protein N-terminal" evidence="7">
    <location>
        <begin position="38"/>
        <end position="306"/>
    </location>
</feature>
<name>A0A8E6B2M0_9BACT</name>
<evidence type="ECO:0000256" key="5">
    <source>
        <dbReference type="ARBA" id="ARBA00049026"/>
    </source>
</evidence>
<dbReference type="Gene3D" id="6.20.440.10">
    <property type="match status" value="1"/>
</dbReference>
<dbReference type="Gene3D" id="3.90.1150.10">
    <property type="entry name" value="Aspartate Aminotransferase, domain 1"/>
    <property type="match status" value="1"/>
</dbReference>
<dbReference type="RefSeq" id="WP_213494021.1">
    <property type="nucleotide sequence ID" value="NZ_CP074694.1"/>
</dbReference>
<evidence type="ECO:0000256" key="1">
    <source>
        <dbReference type="ARBA" id="ARBA00001933"/>
    </source>
</evidence>
<keyword evidence="3 6" id="KW-0663">Pyridoxal phosphate</keyword>
<evidence type="ECO:0000259" key="7">
    <source>
        <dbReference type="Pfam" id="PF02347"/>
    </source>
</evidence>
<evidence type="ECO:0000256" key="2">
    <source>
        <dbReference type="ARBA" id="ARBA00003788"/>
    </source>
</evidence>
<gene>
    <name evidence="6 9" type="primary">gcvPB</name>
    <name evidence="9" type="ORF">KIH39_14875</name>
</gene>
<comment type="subunit">
    <text evidence="6">The glycine cleavage system is composed of four proteins: P, T, L and H. In this organism, the P 'protein' is a heterodimer of two subunits.</text>
</comment>
<proteinExistence type="inferred from homology"/>
<dbReference type="GO" id="GO:0019464">
    <property type="term" value="P:glycine decarboxylation via glycine cleavage system"/>
    <property type="evidence" value="ECO:0007669"/>
    <property type="project" value="UniProtKB-UniRule"/>
</dbReference>
<dbReference type="Pfam" id="PF02347">
    <property type="entry name" value="GDC-P"/>
    <property type="match status" value="1"/>
</dbReference>
<dbReference type="InterPro" id="IPR015421">
    <property type="entry name" value="PyrdxlP-dep_Trfase_major"/>
</dbReference>
<keyword evidence="4 6" id="KW-0560">Oxidoreductase</keyword>
<dbReference type="GO" id="GO:0005829">
    <property type="term" value="C:cytosol"/>
    <property type="evidence" value="ECO:0007669"/>
    <property type="project" value="TreeGrafter"/>
</dbReference>
<dbReference type="GO" id="GO:0004375">
    <property type="term" value="F:glycine dehydrogenase (decarboxylating) activity"/>
    <property type="evidence" value="ECO:0007669"/>
    <property type="project" value="UniProtKB-EC"/>
</dbReference>
<dbReference type="NCBIfam" id="NF003346">
    <property type="entry name" value="PRK04366.1"/>
    <property type="match status" value="1"/>
</dbReference>
<organism evidence="9 10">
    <name type="scientific">Telmatocola sphagniphila</name>
    <dbReference type="NCBI Taxonomy" id="1123043"/>
    <lineage>
        <taxon>Bacteria</taxon>
        <taxon>Pseudomonadati</taxon>
        <taxon>Planctomycetota</taxon>
        <taxon>Planctomycetia</taxon>
        <taxon>Gemmatales</taxon>
        <taxon>Gemmataceae</taxon>
    </lineage>
</organism>
<dbReference type="InterPro" id="IPR049316">
    <property type="entry name" value="GDC-P_C"/>
</dbReference>
<dbReference type="SUPFAM" id="SSF53383">
    <property type="entry name" value="PLP-dependent transferases"/>
    <property type="match status" value="1"/>
</dbReference>
<dbReference type="GO" id="GO:0016594">
    <property type="term" value="F:glycine binding"/>
    <property type="evidence" value="ECO:0007669"/>
    <property type="project" value="TreeGrafter"/>
</dbReference>
<dbReference type="AlphaFoldDB" id="A0A8E6B2M0"/>
<dbReference type="FunFam" id="3.90.1150.10:FF:000014">
    <property type="entry name" value="Probable glycine dehydrogenase (decarboxylating) subunit 2"/>
    <property type="match status" value="1"/>
</dbReference>
<dbReference type="InterPro" id="IPR020581">
    <property type="entry name" value="GDC_P"/>
</dbReference>
<dbReference type="EMBL" id="CP074694">
    <property type="protein sequence ID" value="QVL30137.1"/>
    <property type="molecule type" value="Genomic_DNA"/>
</dbReference>
<dbReference type="InterPro" id="IPR023012">
    <property type="entry name" value="GcvPB"/>
</dbReference>
<evidence type="ECO:0000256" key="6">
    <source>
        <dbReference type="HAMAP-Rule" id="MF_00713"/>
    </source>
</evidence>
<dbReference type="Gene3D" id="3.40.640.10">
    <property type="entry name" value="Type I PLP-dependent aspartate aminotransferase-like (Major domain)"/>
    <property type="match status" value="1"/>
</dbReference>
<dbReference type="HAMAP" id="MF_00713">
    <property type="entry name" value="GcvPB"/>
    <property type="match status" value="1"/>
</dbReference>
<comment type="function">
    <text evidence="2 6">The glycine cleavage system catalyzes the degradation of glycine. The P protein binds the alpha-amino group of glycine through its pyridoxal phosphate cofactor; CO(2) is released and the remaining methylamine moiety is then transferred to the lipoamide cofactor of the H protein.</text>
</comment>
<dbReference type="PANTHER" id="PTHR11773">
    <property type="entry name" value="GLYCINE DEHYDROGENASE, DECARBOXYLATING"/>
    <property type="match status" value="1"/>
</dbReference>
<dbReference type="KEGG" id="tsph:KIH39_14875"/>
<dbReference type="Proteomes" id="UP000676194">
    <property type="component" value="Chromosome"/>
</dbReference>
<protein>
    <recommendedName>
        <fullName evidence="6">Probable glycine dehydrogenase (decarboxylating) subunit 2</fullName>
        <ecNumber evidence="6">1.4.4.2</ecNumber>
    </recommendedName>
    <alternativeName>
        <fullName evidence="6">Glycine cleavage system P-protein subunit 2</fullName>
    </alternativeName>
    <alternativeName>
        <fullName evidence="6">Glycine decarboxylase subunit 2</fullName>
    </alternativeName>
    <alternativeName>
        <fullName evidence="6">Glycine dehydrogenase (aminomethyl-transferring) subunit 2</fullName>
    </alternativeName>
</protein>
<comment type="catalytic activity">
    <reaction evidence="5 6">
        <text>N(6)-[(R)-lipoyl]-L-lysyl-[glycine-cleavage complex H protein] + glycine + H(+) = N(6)-[(R)-S(8)-aminomethyldihydrolipoyl]-L-lysyl-[glycine-cleavage complex H protein] + CO2</text>
        <dbReference type="Rhea" id="RHEA:24304"/>
        <dbReference type="Rhea" id="RHEA-COMP:10494"/>
        <dbReference type="Rhea" id="RHEA-COMP:10495"/>
        <dbReference type="ChEBI" id="CHEBI:15378"/>
        <dbReference type="ChEBI" id="CHEBI:16526"/>
        <dbReference type="ChEBI" id="CHEBI:57305"/>
        <dbReference type="ChEBI" id="CHEBI:83099"/>
        <dbReference type="ChEBI" id="CHEBI:83143"/>
        <dbReference type="EC" id="1.4.4.2"/>
    </reaction>
</comment>
<dbReference type="Pfam" id="PF21478">
    <property type="entry name" value="GcvP2_C"/>
    <property type="match status" value="1"/>
</dbReference>
<keyword evidence="10" id="KW-1185">Reference proteome</keyword>
<dbReference type="EC" id="1.4.4.2" evidence="6"/>
<evidence type="ECO:0000256" key="4">
    <source>
        <dbReference type="ARBA" id="ARBA00023002"/>
    </source>
</evidence>
<dbReference type="GO" id="GO:0005960">
    <property type="term" value="C:glycine cleavage complex"/>
    <property type="evidence" value="ECO:0007669"/>
    <property type="project" value="TreeGrafter"/>
</dbReference>
<dbReference type="GO" id="GO:0030170">
    <property type="term" value="F:pyridoxal phosphate binding"/>
    <property type="evidence" value="ECO:0007669"/>
    <property type="project" value="TreeGrafter"/>
</dbReference>
<feature type="modified residue" description="N6-(pyridoxal phosphate)lysine" evidence="6">
    <location>
        <position position="275"/>
    </location>
</feature>
<comment type="similarity">
    <text evidence="6">Belongs to the GcvP family. C-terminal subunit subfamily.</text>
</comment>
<reference evidence="9" key="1">
    <citation type="submission" date="2021-05" db="EMBL/GenBank/DDBJ databases">
        <title>Complete genome sequence of the cellulolytic planctomycete Telmatocola sphagniphila SP2T and characterization of the first cellulase from planctomycetes.</title>
        <authorList>
            <person name="Rakitin A.L."/>
            <person name="Beletsky A.V."/>
            <person name="Naumoff D.G."/>
            <person name="Kulichevskaya I.S."/>
            <person name="Mardanov A.V."/>
            <person name="Ravin N.V."/>
            <person name="Dedysh S.N."/>
        </authorList>
    </citation>
    <scope>NUCLEOTIDE SEQUENCE</scope>
    <source>
        <strain evidence="9">SP2T</strain>
    </source>
</reference>
<evidence type="ECO:0000313" key="9">
    <source>
        <dbReference type="EMBL" id="QVL30137.1"/>
    </source>
</evidence>
<accession>A0A8E6B2M0</accession>
<dbReference type="InterPro" id="IPR015424">
    <property type="entry name" value="PyrdxlP-dep_Trfase"/>
</dbReference>
<dbReference type="InterPro" id="IPR015422">
    <property type="entry name" value="PyrdxlP-dep_Trfase_small"/>
</dbReference>
<dbReference type="PANTHER" id="PTHR11773:SF1">
    <property type="entry name" value="GLYCINE DEHYDROGENASE (DECARBOXYLATING), MITOCHONDRIAL"/>
    <property type="match status" value="1"/>
</dbReference>
<feature type="domain" description="Glycine dehydrogenase C-terminal" evidence="8">
    <location>
        <begin position="355"/>
        <end position="455"/>
    </location>
</feature>
<comment type="cofactor">
    <cofactor evidence="1 6">
        <name>pyridoxal 5'-phosphate</name>
        <dbReference type="ChEBI" id="CHEBI:597326"/>
    </cofactor>
</comment>